<dbReference type="OMA" id="LMETHYL"/>
<dbReference type="EMBL" id="LNRQ01000007">
    <property type="protein sequence ID" value="KZM88568.1"/>
    <property type="molecule type" value="Genomic_DNA"/>
</dbReference>
<protein>
    <recommendedName>
        <fullName evidence="4">DYW domain-containing protein</fullName>
    </recommendedName>
</protein>
<dbReference type="PANTHER" id="PTHR47926">
    <property type="entry name" value="PENTATRICOPEPTIDE REPEAT-CONTAINING PROTEIN"/>
    <property type="match status" value="1"/>
</dbReference>
<reference evidence="5" key="1">
    <citation type="journal article" date="2016" name="Nat. Genet.">
        <title>A high-quality carrot genome assembly provides new insights into carotenoid accumulation and asterid genome evolution.</title>
        <authorList>
            <person name="Iorizzo M."/>
            <person name="Ellison S."/>
            <person name="Senalik D."/>
            <person name="Zeng P."/>
            <person name="Satapoomin P."/>
            <person name="Huang J."/>
            <person name="Bowman M."/>
            <person name="Iovene M."/>
            <person name="Sanseverino W."/>
            <person name="Cavagnaro P."/>
            <person name="Yildiz M."/>
            <person name="Macko-Podgorni A."/>
            <person name="Moranska E."/>
            <person name="Grzebelus E."/>
            <person name="Grzebelus D."/>
            <person name="Ashrafi H."/>
            <person name="Zheng Z."/>
            <person name="Cheng S."/>
            <person name="Spooner D."/>
            <person name="Van Deynze A."/>
            <person name="Simon P."/>
        </authorList>
    </citation>
    <scope>NUCLEOTIDE SEQUENCE [LARGE SCALE GENOMIC DNA]</scope>
    <source>
        <tissue evidence="5">Leaf</tissue>
    </source>
</reference>
<dbReference type="Gene3D" id="1.25.40.10">
    <property type="entry name" value="Tetratricopeptide repeat domain"/>
    <property type="match status" value="4"/>
</dbReference>
<sequence>MVTHTLTRRLNQTAQMINSCTDYGTLFSVLQECRLSPNSINTNRTHSSIIKLGYGNYPSLVSLLVSAYISCDEPILAKRLFSEVHCLDFGLVDSNLMIARFMKMGEADVAKKVFEKMHTRDLVSWNSIIGGCVKNARYEEGFSYFRKMLRSEYEPDGFTFASIITGCARTGALGHAKWIHSLMIERKIELNYILSSALIDMYSKCGRIEEAKAIFDSVQKEDVSVWNSMINGFAVHGLASDAIAIFTMMEEKNIPPDAITFIGILTACSHSGLVEQGRKFFDLMETHYLVHPQIEHYGAMVDLLGRAGLLEEAFDLIKRMLVEPDVVIWRAFLSACRTYRNSDMAEVAVEKISRLESGDYVLLSNTYSSLRQWDSAARVRDGMKQKGVHKGSGKSWVETGGLIHHFKSGDHSHPETVEIYKVLEKLISRTRMEGFMSSTELVLMDISEEEKEQNLNYHSEKLAVAYAILKSSPRTEIQVSKNLRTCIDCHYWMKIVSRILNRVIIVRDRIRFHRFEGGLYYGTLFSVLQECRLSPNSINTNRTHSSIIKLGYGNYPSLVSLLVSAYISCDEPILAKRLFSEVHCLDFGLVDSNLMIARFMKMGEADVAKKVFEKMHTRDLVSWNSIIGGCVKNARYEEGFSYFRKMLRSEYEPDGFTFASIITGCARTGALGHAKWIHSLMIERKIELNYILSSALIDMYSKCGRIEEAKAIFDSVQKEDVSVWNSMINGFAVHGLASDAIAIFTMMEEKNIPPDAITFIGILTACSHSGLVEQGRKFFDLMETHYLVHPQIEHYGAMVDLLGRAGLLEEAFDLIKRMLVEPDVVIWRAFLSACRTYRNSDMAEVAVEKISRLESGDYVLLSNTYSSLRQWDSAARVRDGMKQKGVHKGSGKSWVETGGLIHHFKSGDHSHPETVEIYKVLEKLISRTRMEGFMSSTELVLMDISEEEKEQNLNYHSEKLAVAYAILKSSPRTEIQVSKNLRTCIDCHYWMKIVSRILNRVIIVRDRIRFHRFEGGLCTCGDFW</sequence>
<dbReference type="Pfam" id="PF13041">
    <property type="entry name" value="PPR_2"/>
    <property type="match status" value="4"/>
</dbReference>
<dbReference type="InterPro" id="IPR002885">
    <property type="entry name" value="PPR_rpt"/>
</dbReference>
<dbReference type="NCBIfam" id="TIGR00756">
    <property type="entry name" value="PPR"/>
    <property type="match status" value="6"/>
</dbReference>
<dbReference type="Pfam" id="PF14432">
    <property type="entry name" value="DYW_deaminase"/>
    <property type="match status" value="2"/>
</dbReference>
<name>A0A164U8J5_DAUCS</name>
<dbReference type="GO" id="GO:0008270">
    <property type="term" value="F:zinc ion binding"/>
    <property type="evidence" value="ECO:0007669"/>
    <property type="project" value="InterPro"/>
</dbReference>
<feature type="repeat" description="PPR" evidence="3">
    <location>
        <begin position="654"/>
        <end position="688"/>
    </location>
</feature>
<dbReference type="GO" id="GO:0009451">
    <property type="term" value="P:RNA modification"/>
    <property type="evidence" value="ECO:0007669"/>
    <property type="project" value="InterPro"/>
</dbReference>
<comment type="caution">
    <text evidence="5">The sequence shown here is derived from an EMBL/GenBank/DDBJ whole genome shotgun (WGS) entry which is preliminary data.</text>
</comment>
<feature type="repeat" description="PPR" evidence="3">
    <location>
        <begin position="156"/>
        <end position="190"/>
    </location>
</feature>
<feature type="domain" description="DYW" evidence="4">
    <location>
        <begin position="932"/>
        <end position="1024"/>
    </location>
</feature>
<dbReference type="PANTHER" id="PTHR47926:SF360">
    <property type="entry name" value="PENTATRICOPEPTIDE REPEAT-CONTAINING PROTEIN"/>
    <property type="match status" value="1"/>
</dbReference>
<dbReference type="AlphaFoldDB" id="A0A164U8J5"/>
<feature type="repeat" description="PPR" evidence="3">
    <location>
        <begin position="222"/>
        <end position="256"/>
    </location>
</feature>
<dbReference type="InterPro" id="IPR046960">
    <property type="entry name" value="PPR_At4g14850-like_plant"/>
</dbReference>
<organism evidence="5">
    <name type="scientific">Daucus carota subsp. sativus</name>
    <name type="common">Carrot</name>
    <dbReference type="NCBI Taxonomy" id="79200"/>
    <lineage>
        <taxon>Eukaryota</taxon>
        <taxon>Viridiplantae</taxon>
        <taxon>Streptophyta</taxon>
        <taxon>Embryophyta</taxon>
        <taxon>Tracheophyta</taxon>
        <taxon>Spermatophyta</taxon>
        <taxon>Magnoliopsida</taxon>
        <taxon>eudicotyledons</taxon>
        <taxon>Gunneridae</taxon>
        <taxon>Pentapetalae</taxon>
        <taxon>asterids</taxon>
        <taxon>campanulids</taxon>
        <taxon>Apiales</taxon>
        <taxon>Apiaceae</taxon>
        <taxon>Apioideae</taxon>
        <taxon>Scandiceae</taxon>
        <taxon>Daucinae</taxon>
        <taxon>Daucus</taxon>
        <taxon>Daucus sect. Daucus</taxon>
    </lineage>
</organism>
<accession>A0A164U8J5</accession>
<dbReference type="Pfam" id="PF20431">
    <property type="entry name" value="E_motif"/>
    <property type="match status" value="2"/>
</dbReference>
<evidence type="ECO:0000256" key="3">
    <source>
        <dbReference type="PROSITE-ProRule" id="PRU00708"/>
    </source>
</evidence>
<comment type="similarity">
    <text evidence="1">Belongs to the PPR family. PCMP-H subfamily.</text>
</comment>
<evidence type="ECO:0000256" key="1">
    <source>
        <dbReference type="ARBA" id="ARBA00006643"/>
    </source>
</evidence>
<gene>
    <name evidence="5" type="ORF">DCAR_025643</name>
</gene>
<dbReference type="InterPro" id="IPR011990">
    <property type="entry name" value="TPR-like_helical_dom_sf"/>
</dbReference>
<keyword evidence="2" id="KW-0677">Repeat</keyword>
<feature type="repeat" description="PPR" evidence="3">
    <location>
        <begin position="121"/>
        <end position="155"/>
    </location>
</feature>
<dbReference type="PROSITE" id="PS51375">
    <property type="entry name" value="PPR"/>
    <property type="match status" value="6"/>
</dbReference>
<dbReference type="Pfam" id="PF01535">
    <property type="entry name" value="PPR"/>
    <property type="match status" value="4"/>
</dbReference>
<dbReference type="InterPro" id="IPR046848">
    <property type="entry name" value="E_motif"/>
</dbReference>
<dbReference type="Gramene" id="KZM88568">
    <property type="protein sequence ID" value="KZM88568"/>
    <property type="gene ID" value="DCAR_025643"/>
</dbReference>
<evidence type="ECO:0000313" key="5">
    <source>
        <dbReference type="EMBL" id="KZM88568.1"/>
    </source>
</evidence>
<dbReference type="GO" id="GO:0003723">
    <property type="term" value="F:RNA binding"/>
    <property type="evidence" value="ECO:0007669"/>
    <property type="project" value="InterPro"/>
</dbReference>
<evidence type="ECO:0000256" key="2">
    <source>
        <dbReference type="ARBA" id="ARBA00022737"/>
    </source>
</evidence>
<proteinExistence type="inferred from homology"/>
<dbReference type="FunFam" id="1.25.40.10:FF:000242">
    <property type="entry name" value="Pentatricopeptide repeat-containing protein"/>
    <property type="match status" value="2"/>
</dbReference>
<feature type="repeat" description="PPR" evidence="3">
    <location>
        <begin position="619"/>
        <end position="653"/>
    </location>
</feature>
<evidence type="ECO:0000259" key="4">
    <source>
        <dbReference type="Pfam" id="PF14432"/>
    </source>
</evidence>
<feature type="repeat" description="PPR" evidence="3">
    <location>
        <begin position="720"/>
        <end position="754"/>
    </location>
</feature>
<dbReference type="InterPro" id="IPR032867">
    <property type="entry name" value="DYW_dom"/>
</dbReference>
<feature type="domain" description="DYW" evidence="4">
    <location>
        <begin position="434"/>
        <end position="519"/>
    </location>
</feature>